<organism evidence="2 3">
    <name type="scientific">Acropora cervicornis</name>
    <name type="common">Staghorn coral</name>
    <dbReference type="NCBI Taxonomy" id="6130"/>
    <lineage>
        <taxon>Eukaryota</taxon>
        <taxon>Metazoa</taxon>
        <taxon>Cnidaria</taxon>
        <taxon>Anthozoa</taxon>
        <taxon>Hexacorallia</taxon>
        <taxon>Scleractinia</taxon>
        <taxon>Astrocoeniina</taxon>
        <taxon>Acroporidae</taxon>
        <taxon>Acropora</taxon>
    </lineage>
</organism>
<dbReference type="Proteomes" id="UP001249851">
    <property type="component" value="Unassembled WGS sequence"/>
</dbReference>
<comment type="caution">
    <text evidence="2">The sequence shown here is derived from an EMBL/GenBank/DDBJ whole genome shotgun (WGS) entry which is preliminary data.</text>
</comment>
<gene>
    <name evidence="2" type="ORF">P5673_007375</name>
</gene>
<dbReference type="SUPFAM" id="SSF56672">
    <property type="entry name" value="DNA/RNA polymerases"/>
    <property type="match status" value="1"/>
</dbReference>
<feature type="domain" description="Reverse transcriptase" evidence="1">
    <location>
        <begin position="81"/>
        <end position="382"/>
    </location>
</feature>
<keyword evidence="2" id="KW-0808">Transferase</keyword>
<proteinExistence type="predicted"/>
<evidence type="ECO:0000313" key="2">
    <source>
        <dbReference type="EMBL" id="KAK2568354.1"/>
    </source>
</evidence>
<dbReference type="PRINTS" id="PR01345">
    <property type="entry name" value="CERVTRCPTASE"/>
</dbReference>
<keyword evidence="3" id="KW-1185">Reference proteome</keyword>
<dbReference type="EMBL" id="JARQWQ010000012">
    <property type="protein sequence ID" value="KAK2568354.1"/>
    <property type="molecule type" value="Genomic_DNA"/>
</dbReference>
<dbReference type="InterPro" id="IPR000477">
    <property type="entry name" value="RT_dom"/>
</dbReference>
<evidence type="ECO:0000259" key="1">
    <source>
        <dbReference type="PROSITE" id="PS50878"/>
    </source>
</evidence>
<dbReference type="GO" id="GO:0003964">
    <property type="term" value="F:RNA-directed DNA polymerase activity"/>
    <property type="evidence" value="ECO:0007669"/>
    <property type="project" value="UniProtKB-KW"/>
</dbReference>
<dbReference type="PROSITE" id="PS50878">
    <property type="entry name" value="RT_POL"/>
    <property type="match status" value="1"/>
</dbReference>
<evidence type="ECO:0000313" key="3">
    <source>
        <dbReference type="Proteomes" id="UP001249851"/>
    </source>
</evidence>
<dbReference type="Pfam" id="PF00078">
    <property type="entry name" value="RVT_1"/>
    <property type="match status" value="1"/>
</dbReference>
<dbReference type="CDD" id="cd01650">
    <property type="entry name" value="RT_nLTR_like"/>
    <property type="match status" value="1"/>
</dbReference>
<sequence length="547" mass="63822">MNNVLDLVFVTNMNLVNNIKVYPGMSDHNCIITDINLKVKHCRKPPRTVYRFSKGNMDAVMHDLETEFERFDRTDPSSRTIDDNWNDFKTTLMSSLNKHIPRKTLSTRKDIPWMSPETKRKIRKKQMLYNKQKKTGNAEDKRKFRELRSIVKRELDIAHNQYVLNLLDTREPASEEDSGKATIGKKFWNYIKSMKREHISIASLKDVTTGEEVTHAEDFSKAFDTVPHARLLKKLEHYGINELVLGWIRSWLLNRSQRVIIDGASSNEVSVRSGVPQGTVLGPLMFLIYINDIGEHITSNLRLFADDSLLYCAIDIPQDCLALQEDLDKLSQWSYKWQMSFNVSKCKSLSITRKRNPYLHQYTMNGQELESVKSHPYLGVELTQSLNWNNHINNITTKANRSLGFIKRNLKRCPEQIKDQAYKSLVRPHVEYASSVWSPHQKYQVDKLEKVQRKAARFVKNCWIREEGVMTNMLSDLKWDSLQTRREKARLVMFYRVTHGLVDIPLPKDLLPMPCMITRNFHPKKCRPLACNTNYYMGTFFPSTVNI</sequence>
<dbReference type="InterPro" id="IPR043502">
    <property type="entry name" value="DNA/RNA_pol_sf"/>
</dbReference>
<dbReference type="PANTHER" id="PTHR33332">
    <property type="entry name" value="REVERSE TRANSCRIPTASE DOMAIN-CONTAINING PROTEIN"/>
    <property type="match status" value="1"/>
</dbReference>
<reference evidence="2" key="1">
    <citation type="journal article" date="2023" name="G3 (Bethesda)">
        <title>Whole genome assembly and annotation of the endangered Caribbean coral Acropora cervicornis.</title>
        <authorList>
            <person name="Selwyn J.D."/>
            <person name="Vollmer S.V."/>
        </authorList>
    </citation>
    <scope>NUCLEOTIDE SEQUENCE</scope>
    <source>
        <strain evidence="2">K2</strain>
    </source>
</reference>
<dbReference type="AlphaFoldDB" id="A0AAD9VBL2"/>
<protein>
    <submittedName>
        <fullName evidence="2">RNA-directed DNA polymerase from mobile element jockey</fullName>
    </submittedName>
</protein>
<accession>A0AAD9VBL2</accession>
<keyword evidence="2" id="KW-0695">RNA-directed DNA polymerase</keyword>
<reference evidence="2" key="2">
    <citation type="journal article" date="2023" name="Science">
        <title>Genomic signatures of disease resistance in endangered staghorn corals.</title>
        <authorList>
            <person name="Vollmer S.V."/>
            <person name="Selwyn J.D."/>
            <person name="Despard B.A."/>
            <person name="Roesel C.L."/>
        </authorList>
    </citation>
    <scope>NUCLEOTIDE SEQUENCE</scope>
    <source>
        <strain evidence="2">K2</strain>
    </source>
</reference>
<keyword evidence="2" id="KW-0548">Nucleotidyltransferase</keyword>
<name>A0AAD9VBL2_ACRCE</name>